<dbReference type="InterPro" id="IPR036388">
    <property type="entry name" value="WH-like_DNA-bd_sf"/>
</dbReference>
<dbReference type="SUPFAM" id="SSF88659">
    <property type="entry name" value="Sigma3 and sigma4 domains of RNA polymerase sigma factors"/>
    <property type="match status" value="1"/>
</dbReference>
<evidence type="ECO:0000259" key="8">
    <source>
        <dbReference type="PROSITE" id="PS00715"/>
    </source>
</evidence>
<dbReference type="InterPro" id="IPR050239">
    <property type="entry name" value="Sigma-70_RNA_pol_init_factors"/>
</dbReference>
<dbReference type="CDD" id="cd06171">
    <property type="entry name" value="Sigma70_r4"/>
    <property type="match status" value="1"/>
</dbReference>
<feature type="domain" description="RNA polymerase sigma-70" evidence="8">
    <location>
        <begin position="480"/>
        <end position="493"/>
    </location>
</feature>
<dbReference type="Pfam" id="PF04542">
    <property type="entry name" value="Sigma70_r2"/>
    <property type="match status" value="1"/>
</dbReference>
<dbReference type="Gene3D" id="1.25.40.20">
    <property type="entry name" value="Ankyrin repeat-containing domain"/>
    <property type="match status" value="1"/>
</dbReference>
<dbReference type="PROSITE" id="PS00716">
    <property type="entry name" value="SIGMA70_2"/>
    <property type="match status" value="1"/>
</dbReference>
<dbReference type="SUPFAM" id="SSF88946">
    <property type="entry name" value="Sigma2 domain of RNA polymerase sigma factors"/>
    <property type="match status" value="1"/>
</dbReference>
<dbReference type="PRINTS" id="PR00046">
    <property type="entry name" value="SIGMA70FCT"/>
</dbReference>
<proteinExistence type="inferred from homology"/>
<evidence type="ECO:0000256" key="5">
    <source>
        <dbReference type="PROSITE-ProRule" id="PRU00023"/>
    </source>
</evidence>
<dbReference type="PANTHER" id="PTHR30603:SF60">
    <property type="entry name" value="RNA POLYMERASE SIGMA FACTOR RPOD"/>
    <property type="match status" value="1"/>
</dbReference>
<dbReference type="SMART" id="SM00248">
    <property type="entry name" value="ANK"/>
    <property type="match status" value="3"/>
</dbReference>
<gene>
    <name evidence="10" type="ORF">H4W19_12570</name>
</gene>
<evidence type="ECO:0000256" key="2">
    <source>
        <dbReference type="ARBA" id="ARBA00023082"/>
    </source>
</evidence>
<keyword evidence="1 6" id="KW-0805">Transcription regulation</keyword>
<protein>
    <recommendedName>
        <fullName evidence="6">RNA polymerase sigma factor</fullName>
    </recommendedName>
</protein>
<keyword evidence="3 6" id="KW-0238">DNA-binding</keyword>
<evidence type="ECO:0000256" key="3">
    <source>
        <dbReference type="ARBA" id="ARBA00023125"/>
    </source>
</evidence>
<keyword evidence="11" id="KW-1185">Reference proteome</keyword>
<evidence type="ECO:0000313" key="11">
    <source>
        <dbReference type="Proteomes" id="UP000515506"/>
    </source>
</evidence>
<dbReference type="InterPro" id="IPR002110">
    <property type="entry name" value="Ankyrin_rpt"/>
</dbReference>
<dbReference type="InterPro" id="IPR013324">
    <property type="entry name" value="RNA_pol_sigma_r3/r4-like"/>
</dbReference>
<dbReference type="Proteomes" id="UP000515506">
    <property type="component" value="Chromosome"/>
</dbReference>
<reference evidence="10 11" key="1">
    <citation type="submission" date="2020-08" db="EMBL/GenBank/DDBJ databases">
        <title>Streptomycin resistant and MDR strain, P. mexicana.</title>
        <authorList>
            <person name="Ganesh-kumar S."/>
            <person name="Zhe T."/>
            <person name="Yu Z."/>
            <person name="Min Y."/>
        </authorList>
    </citation>
    <scope>NUCLEOTIDE SEQUENCE [LARGE SCALE GENOMIC DNA]</scope>
    <source>
        <strain evidence="10 11">GTZY</strain>
    </source>
</reference>
<feature type="repeat" description="ANK" evidence="5">
    <location>
        <begin position="42"/>
        <end position="74"/>
    </location>
</feature>
<dbReference type="PROSITE" id="PS00715">
    <property type="entry name" value="SIGMA70_1"/>
    <property type="match status" value="1"/>
</dbReference>
<dbReference type="Gene3D" id="1.10.10.10">
    <property type="entry name" value="Winged helix-like DNA-binding domain superfamily/Winged helix DNA-binding domain"/>
    <property type="match status" value="1"/>
</dbReference>
<evidence type="ECO:0000313" key="10">
    <source>
        <dbReference type="EMBL" id="QND79191.1"/>
    </source>
</evidence>
<comment type="similarity">
    <text evidence="6">Belongs to the sigma-70 factor family.</text>
</comment>
<dbReference type="RefSeq" id="WP_185894560.1">
    <property type="nucleotide sequence ID" value="NZ_CP060028.1"/>
</dbReference>
<sequence length="692" mass="76065">MDGSTNHPPLKPLLRLAISQGNAELVRTYLENGGSAEARDQRGRSPLMLAATKGNLKLCRLLLEYGADPKSTDDDGIDAIRIARAAGQIEVAEYLMECSAPDFPSVPSPETTSADPPDGVEWAWEEEQEVSSPEDDTALRIAISEVEMELAAHRIFDAYEDWSDLEVDLPDVQDLTARRTLFDGDGRNHLAGILVDGRDYGCVRISRIRELAREMEGSRDGELAARLEQVAGELGFVISDDDSEWMTEAEVEELSEPDEELLADVEAYLLELASRGNDPAFHLSKTLGRSELLDREGEQRIGRLIELSVGDACRAIANSESATDVLLAIREELLSGRLQVGTVSRIGEQEQEEGDGNGAAPQEATPIDQDDGPETGANTGVAKFNGLLDEVQQISQRRNPASDRGRADNRLVGAVLDLKLTIAGIRWVHSRLASLGNECPPLAAAIAKLDVLRTELVEANLRLVVSIAKKYSWSALSRMDLIQEGNLGLLRSVEKFDCSRGTKFSTYATWWIRQAVTRAVADKARTIRVPVHMLEKVAKLDAVARSMGLDTASELPLDVLARKSAMPMAEVGKALGVVREPESSDESEAIREAVEAVQDEMVGPEEYATAQNLIEVMRVCVSALPERMAAVISHRFGLIDGQQMTLEEVGQMFDLTRERIRQIENKALVKLRNPSYARQLRTFWADDDDEEA</sequence>
<evidence type="ECO:0000256" key="6">
    <source>
        <dbReference type="RuleBase" id="RU362124"/>
    </source>
</evidence>
<evidence type="ECO:0000256" key="4">
    <source>
        <dbReference type="ARBA" id="ARBA00023163"/>
    </source>
</evidence>
<dbReference type="PROSITE" id="PS50297">
    <property type="entry name" value="ANK_REP_REGION"/>
    <property type="match status" value="1"/>
</dbReference>
<evidence type="ECO:0000259" key="9">
    <source>
        <dbReference type="PROSITE" id="PS00716"/>
    </source>
</evidence>
<feature type="domain" description="RNA polymerase sigma-70" evidence="9">
    <location>
        <begin position="645"/>
        <end position="671"/>
    </location>
</feature>
<evidence type="ECO:0000256" key="1">
    <source>
        <dbReference type="ARBA" id="ARBA00023015"/>
    </source>
</evidence>
<feature type="region of interest" description="Disordered" evidence="7">
    <location>
        <begin position="344"/>
        <end position="379"/>
    </location>
</feature>
<name>A0ABX6R8Q4_PSEMX</name>
<dbReference type="InterPro" id="IPR014284">
    <property type="entry name" value="RNA_pol_sigma-70_dom"/>
</dbReference>
<organism evidence="10 11">
    <name type="scientific">Pseudoxanthomonas mexicana</name>
    <dbReference type="NCBI Taxonomy" id="128785"/>
    <lineage>
        <taxon>Bacteria</taxon>
        <taxon>Pseudomonadati</taxon>
        <taxon>Pseudomonadota</taxon>
        <taxon>Gammaproteobacteria</taxon>
        <taxon>Lysobacterales</taxon>
        <taxon>Lysobacteraceae</taxon>
        <taxon>Pseudoxanthomonas</taxon>
    </lineage>
</organism>
<keyword evidence="4 6" id="KW-0804">Transcription</keyword>
<dbReference type="Pfam" id="PF12796">
    <property type="entry name" value="Ank_2"/>
    <property type="match status" value="1"/>
</dbReference>
<dbReference type="InterPro" id="IPR036770">
    <property type="entry name" value="Ankyrin_rpt-contain_sf"/>
</dbReference>
<dbReference type="InterPro" id="IPR007627">
    <property type="entry name" value="RNA_pol_sigma70_r2"/>
</dbReference>
<accession>A0ABX6R8Q4</accession>
<dbReference type="Pfam" id="PF04545">
    <property type="entry name" value="Sigma70_r4"/>
    <property type="match status" value="1"/>
</dbReference>
<dbReference type="Gene3D" id="1.10.601.10">
    <property type="entry name" value="RNA Polymerase Primary Sigma Factor"/>
    <property type="match status" value="1"/>
</dbReference>
<evidence type="ECO:0000256" key="7">
    <source>
        <dbReference type="SAM" id="MobiDB-lite"/>
    </source>
</evidence>
<keyword evidence="5" id="KW-0040">ANK repeat</keyword>
<dbReference type="InterPro" id="IPR000943">
    <property type="entry name" value="RNA_pol_sigma70"/>
</dbReference>
<dbReference type="PANTHER" id="PTHR30603">
    <property type="entry name" value="RNA POLYMERASE SIGMA FACTOR RPO"/>
    <property type="match status" value="1"/>
</dbReference>
<keyword evidence="2 6" id="KW-0731">Sigma factor</keyword>
<dbReference type="SUPFAM" id="SSF48403">
    <property type="entry name" value="Ankyrin repeat"/>
    <property type="match status" value="1"/>
</dbReference>
<dbReference type="PROSITE" id="PS50088">
    <property type="entry name" value="ANK_REPEAT"/>
    <property type="match status" value="1"/>
</dbReference>
<dbReference type="InterPro" id="IPR013325">
    <property type="entry name" value="RNA_pol_sigma_r2"/>
</dbReference>
<dbReference type="NCBIfam" id="TIGR02937">
    <property type="entry name" value="sigma70-ECF"/>
    <property type="match status" value="1"/>
</dbReference>
<comment type="function">
    <text evidence="6">Sigma factors are initiation factors that promote the attachment of RNA polymerase to specific initiation sites and are then released.</text>
</comment>
<dbReference type="InterPro" id="IPR007630">
    <property type="entry name" value="RNA_pol_sigma70_r4"/>
</dbReference>
<dbReference type="EMBL" id="CP060028">
    <property type="protein sequence ID" value="QND79191.1"/>
    <property type="molecule type" value="Genomic_DNA"/>
</dbReference>